<dbReference type="InterPro" id="IPR053157">
    <property type="entry name" value="Sterol_Uptake_Regulator"/>
</dbReference>
<reference evidence="3" key="1">
    <citation type="submission" date="2022-06" db="EMBL/GenBank/DDBJ databases">
        <title>Complete genome sequences of two strains of the flax pathogen Septoria linicola.</title>
        <authorList>
            <person name="Lapalu N."/>
            <person name="Simon A."/>
            <person name="Demenou B."/>
            <person name="Paumier D."/>
            <person name="Guillot M.-P."/>
            <person name="Gout L."/>
            <person name="Valade R."/>
        </authorList>
    </citation>
    <scope>NUCLEOTIDE SEQUENCE</scope>
    <source>
        <strain evidence="3">SE15195</strain>
    </source>
</reference>
<evidence type="ECO:0000259" key="2">
    <source>
        <dbReference type="PROSITE" id="PS50048"/>
    </source>
</evidence>
<dbReference type="PANTHER" id="PTHR47784:SF9">
    <property type="entry name" value="ZN(II)2CYS6 TRANSCRIPTION FACTOR (EUROFUNG)"/>
    <property type="match status" value="1"/>
</dbReference>
<dbReference type="Gene3D" id="4.10.240.10">
    <property type="entry name" value="Zn(2)-C6 fungal-type DNA-binding domain"/>
    <property type="match status" value="1"/>
</dbReference>
<sequence>MVVDQHNRKRKAHTKSRQGCGNCKLRRVKCDESKPDCQRCQSSGFQCDYESNAPELQIKGADAFQVNISSALATPPDTPPKDDFDVESLVSSMMNAPLYLHVDPGTDGPDVVYLDKPHLSLLRKFCDRSVLTIGTKESMHVYRKVMSLAASRYAYALHAILRFALIHDRFVYDPIGSKPSEAEAFHGYHAAALFSQAISETEHSSEEKDALWATAAVLGATAFTSIEATSPQEAWPLRPPSFEDLDWLKMSDGKREVWKMTNPLREGSAFRPALGLEEKKDEVSYHRAIDPNLDLLFPYVTKLYNLETLANDDSPHDPYREAASIITRLLPIDATHSTIMWFLSFLGHMDPEYRRLLEAKDPAALLLLAWWYAKLIPYSVWWLTRRAMLECQAICLYLDQTLEADHDIRKLLEYPKSVCFSPAPANTDC</sequence>
<dbReference type="CDD" id="cd00067">
    <property type="entry name" value="GAL4"/>
    <property type="match status" value="1"/>
</dbReference>
<dbReference type="PANTHER" id="PTHR47784">
    <property type="entry name" value="STEROL UPTAKE CONTROL PROTEIN 2"/>
    <property type="match status" value="1"/>
</dbReference>
<organism evidence="3 4">
    <name type="scientific">Septoria linicola</name>
    <dbReference type="NCBI Taxonomy" id="215465"/>
    <lineage>
        <taxon>Eukaryota</taxon>
        <taxon>Fungi</taxon>
        <taxon>Dikarya</taxon>
        <taxon>Ascomycota</taxon>
        <taxon>Pezizomycotina</taxon>
        <taxon>Dothideomycetes</taxon>
        <taxon>Dothideomycetidae</taxon>
        <taxon>Mycosphaerellales</taxon>
        <taxon>Mycosphaerellaceae</taxon>
        <taxon>Septoria</taxon>
    </lineage>
</organism>
<keyword evidence="4" id="KW-1185">Reference proteome</keyword>
<name>A0A9Q9EQT7_9PEZI</name>
<dbReference type="Proteomes" id="UP001056384">
    <property type="component" value="Chromosome 10"/>
</dbReference>
<proteinExistence type="predicted"/>
<protein>
    <submittedName>
        <fullName evidence="3">Zn(2)-C6 fungal-type DNA-binding domain-containing protein</fullName>
    </submittedName>
</protein>
<dbReference type="GO" id="GO:0001228">
    <property type="term" value="F:DNA-binding transcription activator activity, RNA polymerase II-specific"/>
    <property type="evidence" value="ECO:0007669"/>
    <property type="project" value="TreeGrafter"/>
</dbReference>
<dbReference type="GO" id="GO:0003677">
    <property type="term" value="F:DNA binding"/>
    <property type="evidence" value="ECO:0007669"/>
    <property type="project" value="UniProtKB-KW"/>
</dbReference>
<gene>
    <name evidence="3" type="ORF">Slin15195_G112070</name>
</gene>
<dbReference type="GO" id="GO:0008270">
    <property type="term" value="F:zinc ion binding"/>
    <property type="evidence" value="ECO:0007669"/>
    <property type="project" value="InterPro"/>
</dbReference>
<dbReference type="EMBL" id="CP099427">
    <property type="protein sequence ID" value="USW57888.1"/>
    <property type="molecule type" value="Genomic_DNA"/>
</dbReference>
<dbReference type="PROSITE" id="PS00463">
    <property type="entry name" value="ZN2_CY6_FUNGAL_1"/>
    <property type="match status" value="1"/>
</dbReference>
<evidence type="ECO:0000313" key="3">
    <source>
        <dbReference type="EMBL" id="USW57888.1"/>
    </source>
</evidence>
<evidence type="ECO:0000313" key="4">
    <source>
        <dbReference type="Proteomes" id="UP001056384"/>
    </source>
</evidence>
<dbReference type="SUPFAM" id="SSF57701">
    <property type="entry name" value="Zn2/Cys6 DNA-binding domain"/>
    <property type="match status" value="1"/>
</dbReference>
<keyword evidence="3" id="KW-0238">DNA-binding</keyword>
<evidence type="ECO:0000256" key="1">
    <source>
        <dbReference type="ARBA" id="ARBA00023242"/>
    </source>
</evidence>
<dbReference type="InterPro" id="IPR001138">
    <property type="entry name" value="Zn2Cys6_DnaBD"/>
</dbReference>
<dbReference type="SMART" id="SM00066">
    <property type="entry name" value="GAL4"/>
    <property type="match status" value="1"/>
</dbReference>
<feature type="domain" description="Zn(2)-C6 fungal-type" evidence="2">
    <location>
        <begin position="19"/>
        <end position="49"/>
    </location>
</feature>
<dbReference type="Pfam" id="PF00172">
    <property type="entry name" value="Zn_clus"/>
    <property type="match status" value="1"/>
</dbReference>
<dbReference type="AlphaFoldDB" id="A0A9Q9EQT7"/>
<dbReference type="InterPro" id="IPR036864">
    <property type="entry name" value="Zn2-C6_fun-type_DNA-bd_sf"/>
</dbReference>
<dbReference type="PROSITE" id="PS50048">
    <property type="entry name" value="ZN2_CY6_FUNGAL_2"/>
    <property type="match status" value="1"/>
</dbReference>
<keyword evidence="1" id="KW-0539">Nucleus</keyword>
<accession>A0A9Q9EQT7</accession>